<evidence type="ECO:0000256" key="8">
    <source>
        <dbReference type="ARBA" id="ARBA00023170"/>
    </source>
</evidence>
<evidence type="ECO:0000256" key="9">
    <source>
        <dbReference type="ARBA" id="ARBA00023224"/>
    </source>
</evidence>
<feature type="transmembrane region" description="Helical" evidence="12">
    <location>
        <begin position="483"/>
        <end position="504"/>
    </location>
</feature>
<dbReference type="Pfam" id="PF00001">
    <property type="entry name" value="7tm_1"/>
    <property type="match status" value="1"/>
</dbReference>
<evidence type="ECO:0000256" key="12">
    <source>
        <dbReference type="SAM" id="Phobius"/>
    </source>
</evidence>
<dbReference type="GO" id="GO:0032870">
    <property type="term" value="P:cellular response to hormone stimulus"/>
    <property type="evidence" value="ECO:0007669"/>
    <property type="project" value="TreeGrafter"/>
</dbReference>
<feature type="region of interest" description="Disordered" evidence="11">
    <location>
        <begin position="365"/>
        <end position="398"/>
    </location>
</feature>
<feature type="compositionally biased region" description="Gly residues" evidence="11">
    <location>
        <begin position="367"/>
        <end position="381"/>
    </location>
</feature>
<keyword evidence="9 10" id="KW-0807">Transducer</keyword>
<keyword evidence="3" id="KW-1003">Cell membrane</keyword>
<evidence type="ECO:0000256" key="11">
    <source>
        <dbReference type="SAM" id="MobiDB-lite"/>
    </source>
</evidence>
<dbReference type="GO" id="GO:0042277">
    <property type="term" value="F:peptide binding"/>
    <property type="evidence" value="ECO:0007669"/>
    <property type="project" value="TreeGrafter"/>
</dbReference>
<feature type="region of interest" description="Disordered" evidence="11">
    <location>
        <begin position="587"/>
        <end position="617"/>
    </location>
</feature>
<dbReference type="PRINTS" id="PR00237">
    <property type="entry name" value="GPCRRHODOPSN"/>
</dbReference>
<feature type="transmembrane region" description="Helical" evidence="12">
    <location>
        <begin position="274"/>
        <end position="295"/>
    </location>
</feature>
<feature type="domain" description="G-protein coupled receptors family 1 profile" evidence="13">
    <location>
        <begin position="172"/>
        <end position="501"/>
    </location>
</feature>
<keyword evidence="5 12" id="KW-1133">Transmembrane helix</keyword>
<dbReference type="PROSITE" id="PS50262">
    <property type="entry name" value="G_PROTEIN_RECEP_F1_2"/>
    <property type="match status" value="1"/>
</dbReference>
<protein>
    <recommendedName>
        <fullName evidence="13">G-protein coupled receptors family 1 profile domain-containing protein</fullName>
    </recommendedName>
</protein>
<dbReference type="Proteomes" id="UP001283361">
    <property type="component" value="Unassembled WGS sequence"/>
</dbReference>
<dbReference type="PANTHER" id="PTHR24241:SF117">
    <property type="entry name" value="G-PROTEIN COUPLED RECEPTORS FAMILY 1 PROFILE DOMAIN-CONTAINING PROTEIN"/>
    <property type="match status" value="1"/>
</dbReference>
<dbReference type="PRINTS" id="PR01012">
    <property type="entry name" value="NRPEPTIDEYR"/>
</dbReference>
<keyword evidence="8 10" id="KW-0675">Receptor</keyword>
<dbReference type="AlphaFoldDB" id="A0AAE0ZP64"/>
<dbReference type="InterPro" id="IPR017452">
    <property type="entry name" value="GPCR_Rhodpsn_7TM"/>
</dbReference>
<reference evidence="14" key="1">
    <citation type="journal article" date="2023" name="G3 (Bethesda)">
        <title>A reference genome for the long-term kleptoplast-retaining sea slug Elysia crispata morphotype clarki.</title>
        <authorList>
            <person name="Eastman K.E."/>
            <person name="Pendleton A.L."/>
            <person name="Shaikh M.A."/>
            <person name="Suttiyut T."/>
            <person name="Ogas R."/>
            <person name="Tomko P."/>
            <person name="Gavelis G."/>
            <person name="Widhalm J.R."/>
            <person name="Wisecaver J.H."/>
        </authorList>
    </citation>
    <scope>NUCLEOTIDE SEQUENCE</scope>
    <source>
        <strain evidence="14">ECLA1</strain>
    </source>
</reference>
<comment type="similarity">
    <text evidence="2 10">Belongs to the G-protein coupled receptor 1 family.</text>
</comment>
<dbReference type="PANTHER" id="PTHR24241">
    <property type="entry name" value="NEUROPEPTIDE RECEPTOR-RELATED G-PROTEIN COUPLED RECEPTOR"/>
    <property type="match status" value="1"/>
</dbReference>
<keyword evidence="7 12" id="KW-0472">Membrane</keyword>
<comment type="caution">
    <text evidence="14">The sequence shown here is derived from an EMBL/GenBank/DDBJ whole genome shotgun (WGS) entry which is preliminary data.</text>
</comment>
<proteinExistence type="inferred from homology"/>
<evidence type="ECO:0000256" key="3">
    <source>
        <dbReference type="ARBA" id="ARBA00022475"/>
    </source>
</evidence>
<feature type="transmembrane region" description="Helical" evidence="12">
    <location>
        <begin position="232"/>
        <end position="253"/>
    </location>
</feature>
<feature type="region of interest" description="Disordered" evidence="11">
    <location>
        <begin position="87"/>
        <end position="109"/>
    </location>
</feature>
<sequence length="688" mass="74923">MAAIRVFTEKQRYSQSLRMRFAISVSDGKTMKHVCGIQTGVLAFIATGILSLCIQKISGSSTNSTRTTLKTPSYEIIIAERPLLEPSRESPARTTPAVRPGESHDSVAQGPDELSQVNVNCSLLPGVSVTSVLPAGCNASSLAEEPKEKIWTSAVIQRVATLVFCMVCALVGNTAIIVLLTCSRYRKRNSRVNIFIIHLAIGDLTVCFCSMTTEILFVAFGQWVLGPALCKILPYLQCITLASTTFILTSMSFDRYLAICKPLKYRATTTRAKRFICVSWALAFVLAVPQLLIFVQTEETRDGQVYLQCKTKGYTALWQRRLYFSFFTVYIMIVPIILISFCYISIVCVVSKASRVIQRESYIPSGSGSGSGGGGGGGGTNGSASVGAPSGHRGSLSSRNSINSSMASHFNNNNCSTVSPSIPLRRSGPQNRSKSTFPRAKIKTLKMTFTIIATFIICWTPYFVTTLIRVYSNYTVHVPDQVMAFVETITFIQSCVNPLIYGFFNIKVKRGVTGCCPCDNALRKGGAQEVCMSVTQEPHNHVHRIHRPVFEMKMHSTPKPRHHVPDGSLLGAGPSFCSGFGGGAGSLSGTSNSNPSHSQSANSVERVGRAGPSAVTVTENKHGVRLRVRFARRDHCRCMSSEGLNNSNVSDASVPYDLLLHTTNHGGAHTVGAQLTMYKHHSMQQLYT</sequence>
<evidence type="ECO:0000256" key="7">
    <source>
        <dbReference type="ARBA" id="ARBA00023136"/>
    </source>
</evidence>
<evidence type="ECO:0000313" key="15">
    <source>
        <dbReference type="Proteomes" id="UP001283361"/>
    </source>
</evidence>
<keyword evidence="4 10" id="KW-0812">Transmembrane</keyword>
<name>A0AAE0ZP64_9GAST</name>
<feature type="transmembrane region" description="Helical" evidence="12">
    <location>
        <begin position="449"/>
        <end position="471"/>
    </location>
</feature>
<organism evidence="14 15">
    <name type="scientific">Elysia crispata</name>
    <name type="common">lettuce slug</name>
    <dbReference type="NCBI Taxonomy" id="231223"/>
    <lineage>
        <taxon>Eukaryota</taxon>
        <taxon>Metazoa</taxon>
        <taxon>Spiralia</taxon>
        <taxon>Lophotrochozoa</taxon>
        <taxon>Mollusca</taxon>
        <taxon>Gastropoda</taxon>
        <taxon>Heterobranchia</taxon>
        <taxon>Euthyneura</taxon>
        <taxon>Panpulmonata</taxon>
        <taxon>Sacoglossa</taxon>
        <taxon>Placobranchoidea</taxon>
        <taxon>Plakobranchidae</taxon>
        <taxon>Elysia</taxon>
    </lineage>
</organism>
<accession>A0AAE0ZP64</accession>
<evidence type="ECO:0000256" key="5">
    <source>
        <dbReference type="ARBA" id="ARBA00022989"/>
    </source>
</evidence>
<dbReference type="InterPro" id="IPR000611">
    <property type="entry name" value="NPY_rcpt"/>
</dbReference>
<comment type="subcellular location">
    <subcellularLocation>
        <location evidence="1">Cell membrane</location>
        <topology evidence="1">Multi-pass membrane protein</topology>
    </subcellularLocation>
</comment>
<evidence type="ECO:0000256" key="2">
    <source>
        <dbReference type="ARBA" id="ARBA00010663"/>
    </source>
</evidence>
<evidence type="ECO:0000256" key="10">
    <source>
        <dbReference type="RuleBase" id="RU000688"/>
    </source>
</evidence>
<keyword evidence="6 10" id="KW-0297">G-protein coupled receptor</keyword>
<evidence type="ECO:0000259" key="13">
    <source>
        <dbReference type="PROSITE" id="PS50262"/>
    </source>
</evidence>
<dbReference type="GO" id="GO:0004983">
    <property type="term" value="F:neuropeptide Y receptor activity"/>
    <property type="evidence" value="ECO:0007669"/>
    <property type="project" value="InterPro"/>
</dbReference>
<feature type="transmembrane region" description="Helical" evidence="12">
    <location>
        <begin position="194"/>
        <end position="220"/>
    </location>
</feature>
<dbReference type="PROSITE" id="PS00237">
    <property type="entry name" value="G_PROTEIN_RECEP_F1_1"/>
    <property type="match status" value="1"/>
</dbReference>
<feature type="transmembrane region" description="Helical" evidence="12">
    <location>
        <begin position="322"/>
        <end position="350"/>
    </location>
</feature>
<evidence type="ECO:0000256" key="1">
    <source>
        <dbReference type="ARBA" id="ARBA00004651"/>
    </source>
</evidence>
<dbReference type="GO" id="GO:0005886">
    <property type="term" value="C:plasma membrane"/>
    <property type="evidence" value="ECO:0007669"/>
    <property type="project" value="UniProtKB-SubCell"/>
</dbReference>
<dbReference type="SUPFAM" id="SSF81321">
    <property type="entry name" value="Family A G protein-coupled receptor-like"/>
    <property type="match status" value="1"/>
</dbReference>
<evidence type="ECO:0000256" key="6">
    <source>
        <dbReference type="ARBA" id="ARBA00023040"/>
    </source>
</evidence>
<dbReference type="InterPro" id="IPR000276">
    <property type="entry name" value="GPCR_Rhodpsn"/>
</dbReference>
<dbReference type="Gene3D" id="1.20.1070.10">
    <property type="entry name" value="Rhodopsin 7-helix transmembrane proteins"/>
    <property type="match status" value="1"/>
</dbReference>
<keyword evidence="15" id="KW-1185">Reference proteome</keyword>
<evidence type="ECO:0000256" key="4">
    <source>
        <dbReference type="ARBA" id="ARBA00022692"/>
    </source>
</evidence>
<gene>
    <name evidence="14" type="ORF">RRG08_012121</name>
</gene>
<evidence type="ECO:0000313" key="14">
    <source>
        <dbReference type="EMBL" id="KAK3772954.1"/>
    </source>
</evidence>
<dbReference type="EMBL" id="JAWDGP010003578">
    <property type="protein sequence ID" value="KAK3772954.1"/>
    <property type="molecule type" value="Genomic_DNA"/>
</dbReference>
<feature type="transmembrane region" description="Helical" evidence="12">
    <location>
        <begin position="159"/>
        <end position="182"/>
    </location>
</feature>